<name>A0A8J7C2P5_9BACT</name>
<accession>A0A8J7C2P5</accession>
<proteinExistence type="predicted"/>
<evidence type="ECO:0000313" key="2">
    <source>
        <dbReference type="Proteomes" id="UP000648239"/>
    </source>
</evidence>
<gene>
    <name evidence="1" type="ORF">IFK94_08995</name>
</gene>
<dbReference type="NCBIfam" id="TIGR02532">
    <property type="entry name" value="IV_pilin_GFxxxE"/>
    <property type="match status" value="1"/>
</dbReference>
<evidence type="ECO:0000313" key="1">
    <source>
        <dbReference type="EMBL" id="MBD3868251.1"/>
    </source>
</evidence>
<comment type="caution">
    <text evidence="1">The sequence shown here is derived from an EMBL/GenBank/DDBJ whole genome shotgun (WGS) entry which is preliminary data.</text>
</comment>
<dbReference type="Proteomes" id="UP000648239">
    <property type="component" value="Unassembled WGS sequence"/>
</dbReference>
<dbReference type="AlphaFoldDB" id="A0A8J7C2P5"/>
<dbReference type="InterPro" id="IPR012902">
    <property type="entry name" value="N_methyl_site"/>
</dbReference>
<organism evidence="1 2">
    <name type="scientific">Candidatus Polarisedimenticola svalbardensis</name>
    <dbReference type="NCBI Taxonomy" id="2886004"/>
    <lineage>
        <taxon>Bacteria</taxon>
        <taxon>Pseudomonadati</taxon>
        <taxon>Acidobacteriota</taxon>
        <taxon>Candidatus Polarisedimenticolia</taxon>
        <taxon>Candidatus Polarisedimenticolales</taxon>
        <taxon>Candidatus Polarisedimenticolaceae</taxon>
        <taxon>Candidatus Polarisedimenticola</taxon>
    </lineage>
</organism>
<protein>
    <submittedName>
        <fullName evidence="1">Prepilin-type N-terminal cleavage/methylation domain-containing protein</fullName>
    </submittedName>
</protein>
<dbReference type="EMBL" id="JACXWD010000026">
    <property type="protein sequence ID" value="MBD3868251.1"/>
    <property type="molecule type" value="Genomic_DNA"/>
</dbReference>
<sequence>MMITKRGFGITELLVVLALAGLGLAVVLPAAATMRAEGRCAAGARHMVGTFRKLRSQSVALRRYRGLYFHKESERWMFSTVEDGNGNGLRTAEVRDGTDPVLEGPFRLEDMIGSVRPGFPFDAVRELPPGSGWLGNLQDPVKFGRSNIVSFSPLGRSSSGTLYLTDGVDRLYAVVLYGPSTRIRVWRYRRADQRWVMR</sequence>
<reference evidence="1 2" key="1">
    <citation type="submission" date="2020-08" db="EMBL/GenBank/DDBJ databases">
        <title>Acidobacteriota in marine sediments use diverse sulfur dissimilation pathways.</title>
        <authorList>
            <person name="Wasmund K."/>
        </authorList>
    </citation>
    <scope>NUCLEOTIDE SEQUENCE [LARGE SCALE GENOMIC DNA]</scope>
    <source>
        <strain evidence="1">MAG AM4</strain>
    </source>
</reference>